<dbReference type="Gene3D" id="3.30.540.10">
    <property type="entry name" value="Fructose-1,6-Bisphosphatase, subunit A, domain 1"/>
    <property type="match status" value="1"/>
</dbReference>
<comment type="similarity">
    <text evidence="1">Belongs to the inositol monophosphatase superfamily.</text>
</comment>
<feature type="binding site" evidence="2">
    <location>
        <position position="90"/>
    </location>
    <ligand>
        <name>Mg(2+)</name>
        <dbReference type="ChEBI" id="CHEBI:18420"/>
        <label>2</label>
    </ligand>
</feature>
<feature type="binding site" evidence="2">
    <location>
        <position position="214"/>
    </location>
    <ligand>
        <name>Mg(2+)</name>
        <dbReference type="ChEBI" id="CHEBI:18420"/>
        <label>1</label>
        <note>catalytic</note>
    </ligand>
</feature>
<dbReference type="AlphaFoldDB" id="A0A975KCZ0"/>
<sequence length="264" mass="27967">MHALYRPVAELIEKVAAEIVLPRYQNLTAEEISEKAADDFVTIADKESEIALVEGLSRILPEAGMIGEEASAADPSILDGAGQGLKWIIDPIDGTGNFAAGKPPFGIMVGLTDNGVPQAGWIFDPLDGRMCHALAGGGAFIDGERFSARESGAALPIVALPVYFLSAEQKAEIGRKAEASFTLVDIPRCAAEQYPRLALGQNDVALFERSHPWDHVAGALLLNESGGRLARRDGSDYVVGDGKSGLIGASSPRLWEKAAKAFVI</sequence>
<dbReference type="GO" id="GO:0046872">
    <property type="term" value="F:metal ion binding"/>
    <property type="evidence" value="ECO:0007669"/>
    <property type="project" value="UniProtKB-KW"/>
</dbReference>
<dbReference type="Gene3D" id="3.40.190.80">
    <property type="match status" value="1"/>
</dbReference>
<dbReference type="SUPFAM" id="SSF56655">
    <property type="entry name" value="Carbohydrate phosphatase"/>
    <property type="match status" value="1"/>
</dbReference>
<organism evidence="3 4">
    <name type="scientific">Sphingobium phenoxybenzoativorans</name>
    <dbReference type="NCBI Taxonomy" id="1592790"/>
    <lineage>
        <taxon>Bacteria</taxon>
        <taxon>Pseudomonadati</taxon>
        <taxon>Pseudomonadota</taxon>
        <taxon>Alphaproteobacteria</taxon>
        <taxon>Sphingomonadales</taxon>
        <taxon>Sphingomonadaceae</taxon>
        <taxon>Sphingobium</taxon>
    </lineage>
</organism>
<protein>
    <submittedName>
        <fullName evidence="3">Inositol monophosphatase</fullName>
    </submittedName>
</protein>
<dbReference type="RefSeq" id="WP_212610929.1">
    <property type="nucleotide sequence ID" value="NZ_CP073910.1"/>
</dbReference>
<proteinExistence type="inferred from homology"/>
<dbReference type="Pfam" id="PF00459">
    <property type="entry name" value="Inositol_P"/>
    <property type="match status" value="1"/>
</dbReference>
<name>A0A975KCZ0_9SPHN</name>
<dbReference type="PANTHER" id="PTHR20854:SF4">
    <property type="entry name" value="INOSITOL-1-MONOPHOSPHATASE-RELATED"/>
    <property type="match status" value="1"/>
</dbReference>
<feature type="binding site" evidence="2">
    <location>
        <position position="68"/>
    </location>
    <ligand>
        <name>Mg(2+)</name>
        <dbReference type="ChEBI" id="CHEBI:18420"/>
        <label>1</label>
        <note>catalytic</note>
    </ligand>
</feature>
<dbReference type="GO" id="GO:0007165">
    <property type="term" value="P:signal transduction"/>
    <property type="evidence" value="ECO:0007669"/>
    <property type="project" value="TreeGrafter"/>
</dbReference>
<evidence type="ECO:0000313" key="3">
    <source>
        <dbReference type="EMBL" id="QUT07987.1"/>
    </source>
</evidence>
<dbReference type="GO" id="GO:0006020">
    <property type="term" value="P:inositol metabolic process"/>
    <property type="evidence" value="ECO:0007669"/>
    <property type="project" value="TreeGrafter"/>
</dbReference>
<dbReference type="InterPro" id="IPR000760">
    <property type="entry name" value="Inositol_monophosphatase-like"/>
</dbReference>
<evidence type="ECO:0000313" key="4">
    <source>
        <dbReference type="Proteomes" id="UP000681425"/>
    </source>
</evidence>
<keyword evidence="2" id="KW-0460">Magnesium</keyword>
<dbReference type="EMBL" id="CP073910">
    <property type="protein sequence ID" value="QUT07987.1"/>
    <property type="molecule type" value="Genomic_DNA"/>
</dbReference>
<evidence type="ECO:0000256" key="1">
    <source>
        <dbReference type="ARBA" id="ARBA00009759"/>
    </source>
</evidence>
<keyword evidence="4" id="KW-1185">Reference proteome</keyword>
<accession>A0A975KCZ0</accession>
<dbReference type="GO" id="GO:0008934">
    <property type="term" value="F:inositol monophosphate 1-phosphatase activity"/>
    <property type="evidence" value="ECO:0007669"/>
    <property type="project" value="TreeGrafter"/>
</dbReference>
<comment type="cofactor">
    <cofactor evidence="2">
        <name>Mg(2+)</name>
        <dbReference type="ChEBI" id="CHEBI:18420"/>
    </cofactor>
</comment>
<dbReference type="PRINTS" id="PR00377">
    <property type="entry name" value="IMPHPHTASES"/>
</dbReference>
<feature type="binding site" evidence="2">
    <location>
        <position position="92"/>
    </location>
    <ligand>
        <name>Mg(2+)</name>
        <dbReference type="ChEBI" id="CHEBI:18420"/>
        <label>1</label>
        <note>catalytic</note>
    </ligand>
</feature>
<dbReference type="PANTHER" id="PTHR20854">
    <property type="entry name" value="INOSITOL MONOPHOSPHATASE"/>
    <property type="match status" value="1"/>
</dbReference>
<evidence type="ECO:0000256" key="2">
    <source>
        <dbReference type="PIRSR" id="PIRSR600760-2"/>
    </source>
</evidence>
<gene>
    <name evidence="3" type="ORF">KFK14_11695</name>
</gene>
<dbReference type="KEGG" id="spph:KFK14_11695"/>
<dbReference type="Proteomes" id="UP000681425">
    <property type="component" value="Chromosome"/>
</dbReference>
<keyword evidence="2" id="KW-0479">Metal-binding</keyword>
<feature type="binding site" evidence="2">
    <location>
        <position position="93"/>
    </location>
    <ligand>
        <name>Mg(2+)</name>
        <dbReference type="ChEBI" id="CHEBI:18420"/>
        <label>2</label>
    </ligand>
</feature>
<reference evidence="3" key="1">
    <citation type="submission" date="2021-04" db="EMBL/GenBank/DDBJ databases">
        <title>Isolation of p-tert-butylphenol degrading bacteria Sphingobium phenoxybenzoativorans Tas13 from active sludge.</title>
        <authorList>
            <person name="Li Y."/>
        </authorList>
    </citation>
    <scope>NUCLEOTIDE SEQUENCE</scope>
    <source>
        <strain evidence="3">Tas13</strain>
    </source>
</reference>